<comment type="cofactor">
    <cofactor evidence="2">
        <name>a divalent metal cation</name>
        <dbReference type="ChEBI" id="CHEBI:60240"/>
    </cofactor>
</comment>
<dbReference type="Pfam" id="PF02358">
    <property type="entry name" value="Trehalose_PPase"/>
    <property type="match status" value="1"/>
</dbReference>
<dbReference type="GO" id="GO:0004805">
    <property type="term" value="F:trehalose-phosphatase activity"/>
    <property type="evidence" value="ECO:0007669"/>
    <property type="project" value="UniProtKB-EC"/>
</dbReference>
<dbReference type="EMBL" id="JADFTS010000008">
    <property type="protein sequence ID" value="KAF9592547.1"/>
    <property type="molecule type" value="Genomic_DNA"/>
</dbReference>
<evidence type="ECO:0000313" key="4">
    <source>
        <dbReference type="EMBL" id="KAF9592547.1"/>
    </source>
</evidence>
<dbReference type="GO" id="GO:0005992">
    <property type="term" value="P:trehalose biosynthetic process"/>
    <property type="evidence" value="ECO:0007669"/>
    <property type="project" value="InterPro"/>
</dbReference>
<dbReference type="PANTHER" id="PTHR43768:SF24">
    <property type="entry name" value="TREHALOSE 6-PHOSPHATE PHOSPHATASE"/>
    <property type="match status" value="1"/>
</dbReference>
<sequence length="77" mass="8843">MQKRHPSALSMFDWMMTPAKGKRVVVFLDNDGTLSPIVEDPSRAFMSDSMRSVVREVARYFPTAIISGRSRDKVQYF</sequence>
<evidence type="ECO:0000256" key="2">
    <source>
        <dbReference type="ARBA" id="ARBA00001968"/>
    </source>
</evidence>
<keyword evidence="5" id="KW-1185">Reference proteome</keyword>
<dbReference type="InterPro" id="IPR003337">
    <property type="entry name" value="Trehalose_PPase"/>
</dbReference>
<dbReference type="SUPFAM" id="SSF56784">
    <property type="entry name" value="HAD-like"/>
    <property type="match status" value="1"/>
</dbReference>
<dbReference type="Proteomes" id="UP000631114">
    <property type="component" value="Unassembled WGS sequence"/>
</dbReference>
<proteinExistence type="predicted"/>
<dbReference type="InterPro" id="IPR044651">
    <property type="entry name" value="OTSB-like"/>
</dbReference>
<gene>
    <name evidence="4" type="ORF">IFM89_015568</name>
</gene>
<name>A0A835H6A0_9MAGN</name>
<evidence type="ECO:0000313" key="5">
    <source>
        <dbReference type="Proteomes" id="UP000631114"/>
    </source>
</evidence>
<comment type="caution">
    <text evidence="4">The sequence shown here is derived from an EMBL/GenBank/DDBJ whole genome shotgun (WGS) entry which is preliminary data.</text>
</comment>
<evidence type="ECO:0000256" key="1">
    <source>
        <dbReference type="ARBA" id="ARBA00000500"/>
    </source>
</evidence>
<reference evidence="4 5" key="1">
    <citation type="submission" date="2020-10" db="EMBL/GenBank/DDBJ databases">
        <title>The Coptis chinensis genome and diversification of protoberbering-type alkaloids.</title>
        <authorList>
            <person name="Wang B."/>
            <person name="Shu S."/>
            <person name="Song C."/>
            <person name="Liu Y."/>
        </authorList>
    </citation>
    <scope>NUCLEOTIDE SEQUENCE [LARGE SCALE GENOMIC DNA]</scope>
    <source>
        <strain evidence="4">HL-2020</strain>
        <tissue evidence="4">Leaf</tissue>
    </source>
</reference>
<evidence type="ECO:0000256" key="3">
    <source>
        <dbReference type="ARBA" id="ARBA00022801"/>
    </source>
</evidence>
<dbReference type="InterPro" id="IPR023214">
    <property type="entry name" value="HAD_sf"/>
</dbReference>
<dbReference type="OrthoDB" id="696674at2759"/>
<dbReference type="PANTHER" id="PTHR43768">
    <property type="entry name" value="TREHALOSE 6-PHOSPHATE PHOSPHATASE"/>
    <property type="match status" value="1"/>
</dbReference>
<dbReference type="Gene3D" id="3.40.50.1000">
    <property type="entry name" value="HAD superfamily/HAD-like"/>
    <property type="match status" value="1"/>
</dbReference>
<comment type="catalytic activity">
    <reaction evidence="1">
        <text>alpha,alpha-trehalose 6-phosphate + H2O = alpha,alpha-trehalose + phosphate</text>
        <dbReference type="Rhea" id="RHEA:23420"/>
        <dbReference type="ChEBI" id="CHEBI:15377"/>
        <dbReference type="ChEBI" id="CHEBI:16551"/>
        <dbReference type="ChEBI" id="CHEBI:43474"/>
        <dbReference type="ChEBI" id="CHEBI:58429"/>
        <dbReference type="EC" id="3.1.3.12"/>
    </reaction>
</comment>
<accession>A0A835H6A0</accession>
<dbReference type="InterPro" id="IPR036412">
    <property type="entry name" value="HAD-like_sf"/>
</dbReference>
<dbReference type="AlphaFoldDB" id="A0A835H6A0"/>
<protein>
    <submittedName>
        <fullName evidence="4">Uncharacterized protein</fullName>
    </submittedName>
</protein>
<organism evidence="4 5">
    <name type="scientific">Coptis chinensis</name>
    <dbReference type="NCBI Taxonomy" id="261450"/>
    <lineage>
        <taxon>Eukaryota</taxon>
        <taxon>Viridiplantae</taxon>
        <taxon>Streptophyta</taxon>
        <taxon>Embryophyta</taxon>
        <taxon>Tracheophyta</taxon>
        <taxon>Spermatophyta</taxon>
        <taxon>Magnoliopsida</taxon>
        <taxon>Ranunculales</taxon>
        <taxon>Ranunculaceae</taxon>
        <taxon>Coptidoideae</taxon>
        <taxon>Coptis</taxon>
    </lineage>
</organism>
<keyword evidence="3" id="KW-0378">Hydrolase</keyword>